<keyword evidence="2 4" id="KW-0378">Hydrolase</keyword>
<keyword evidence="3" id="KW-0479">Metal-binding</keyword>
<dbReference type="InterPro" id="IPR002933">
    <property type="entry name" value="Peptidase_M20"/>
</dbReference>
<evidence type="ECO:0000256" key="1">
    <source>
        <dbReference type="ARBA" id="ARBA00006153"/>
    </source>
</evidence>
<organism evidence="4 5">
    <name type="scientific">Chelatococcus reniformis</name>
    <dbReference type="NCBI Taxonomy" id="1494448"/>
    <lineage>
        <taxon>Bacteria</taxon>
        <taxon>Pseudomonadati</taxon>
        <taxon>Pseudomonadota</taxon>
        <taxon>Alphaproteobacteria</taxon>
        <taxon>Hyphomicrobiales</taxon>
        <taxon>Chelatococcaceae</taxon>
        <taxon>Chelatococcus</taxon>
    </lineage>
</organism>
<sequence>MSPSSLANARIDGRRFWSTIERSAAIGTWRHGLNRLTLSDADKAIRDQFVEWCGGAGLAVRIDEVGNIFGRRAGRDDHLAPVLLGSHLDTQANGGRFDGIVGVLGALELVRTLNDLGHVTRRPIEIVNWTNEEGARFSPPMVASGCFAGVYERDWVYGRTADDGATLGGELVRIGYRGEVPVGGVVPDSYLELHIEQGPILDAERLQVGVVTHGYTSHGMLVEFRGETAHTGPWPMQSRRSALVAGARLVAAVDDIGWDFAHVGGKASAPRLQAWPNRAGILSEWAQVVCDVRQDDPVIAGIMAERVQRAVGEAAARAGCTCEILDRWNWGGRIFDEAMVELVRDTAASLGYSHRDVASQAGHDAYFLARICPTAMIFTPCRGGITHNDGEDATLDELIPGVNVLLHAAVARADR</sequence>
<dbReference type="SUPFAM" id="SSF53187">
    <property type="entry name" value="Zn-dependent exopeptidases"/>
    <property type="match status" value="1"/>
</dbReference>
<dbReference type="NCBIfam" id="NF006769">
    <property type="entry name" value="PRK09290.1-3"/>
    <property type="match status" value="1"/>
</dbReference>
<dbReference type="PIRSF" id="PIRSF001235">
    <property type="entry name" value="Amidase_carbamoylase"/>
    <property type="match status" value="1"/>
</dbReference>
<feature type="binding site" evidence="3">
    <location>
        <position position="387"/>
    </location>
    <ligand>
        <name>Zn(2+)</name>
        <dbReference type="ChEBI" id="CHEBI:29105"/>
        <label>2</label>
    </ligand>
</feature>
<dbReference type="EMBL" id="BMGG01000004">
    <property type="protein sequence ID" value="GGC63827.1"/>
    <property type="molecule type" value="Genomic_DNA"/>
</dbReference>
<evidence type="ECO:0000313" key="4">
    <source>
        <dbReference type="EMBL" id="GGC63827.1"/>
    </source>
</evidence>
<dbReference type="Gene3D" id="3.30.70.360">
    <property type="match status" value="1"/>
</dbReference>
<feature type="binding site" evidence="3">
    <location>
        <position position="194"/>
    </location>
    <ligand>
        <name>Zn(2+)</name>
        <dbReference type="ChEBI" id="CHEBI:29105"/>
        <label>1</label>
    </ligand>
</feature>
<keyword evidence="5" id="KW-1185">Reference proteome</keyword>
<dbReference type="AlphaFoldDB" id="A0A916U842"/>
<dbReference type="SUPFAM" id="SSF55031">
    <property type="entry name" value="Bacterial exopeptidase dimerisation domain"/>
    <property type="match status" value="1"/>
</dbReference>
<feature type="binding site" evidence="3">
    <location>
        <position position="98"/>
    </location>
    <ligand>
        <name>Zn(2+)</name>
        <dbReference type="ChEBI" id="CHEBI:29105"/>
        <label>2</label>
    </ligand>
</feature>
<name>A0A916U842_9HYPH</name>
<dbReference type="PANTHER" id="PTHR32494:SF5">
    <property type="entry name" value="ALLANTOATE AMIDOHYDROLASE"/>
    <property type="match status" value="1"/>
</dbReference>
<dbReference type="InterPro" id="IPR036264">
    <property type="entry name" value="Bact_exopeptidase_dim_dom"/>
</dbReference>
<dbReference type="Gene3D" id="3.40.630.10">
    <property type="entry name" value="Zn peptidases"/>
    <property type="match status" value="1"/>
</dbReference>
<comment type="cofactor">
    <cofactor evidence="3">
        <name>Zn(2+)</name>
        <dbReference type="ChEBI" id="CHEBI:29105"/>
    </cofactor>
    <text evidence="3">Binds 2 Zn(2+) ions per subunit.</text>
</comment>
<proteinExistence type="inferred from homology"/>
<dbReference type="CDD" id="cd03884">
    <property type="entry name" value="M20_bAS"/>
    <property type="match status" value="1"/>
</dbReference>
<reference evidence="4" key="1">
    <citation type="journal article" date="2014" name="Int. J. Syst. Evol. Microbiol.">
        <title>Complete genome sequence of Corynebacterium casei LMG S-19264T (=DSM 44701T), isolated from a smear-ripened cheese.</title>
        <authorList>
            <consortium name="US DOE Joint Genome Institute (JGI-PGF)"/>
            <person name="Walter F."/>
            <person name="Albersmeier A."/>
            <person name="Kalinowski J."/>
            <person name="Ruckert C."/>
        </authorList>
    </citation>
    <scope>NUCLEOTIDE SEQUENCE</scope>
    <source>
        <strain evidence="4">CGMCC 1.12919</strain>
    </source>
</reference>
<dbReference type="GO" id="GO:0046872">
    <property type="term" value="F:metal ion binding"/>
    <property type="evidence" value="ECO:0007669"/>
    <property type="project" value="UniProtKB-KW"/>
</dbReference>
<evidence type="ECO:0000256" key="2">
    <source>
        <dbReference type="ARBA" id="ARBA00022801"/>
    </source>
</evidence>
<keyword evidence="3" id="KW-0862">Zinc</keyword>
<evidence type="ECO:0000256" key="3">
    <source>
        <dbReference type="PIRSR" id="PIRSR001235-1"/>
    </source>
</evidence>
<comment type="similarity">
    <text evidence="1">Belongs to the peptidase M20 family.</text>
</comment>
<dbReference type="InterPro" id="IPR010158">
    <property type="entry name" value="Amidase_Cbmase"/>
</dbReference>
<dbReference type="Pfam" id="PF01546">
    <property type="entry name" value="Peptidase_M20"/>
    <property type="match status" value="1"/>
</dbReference>
<evidence type="ECO:0000313" key="5">
    <source>
        <dbReference type="Proteomes" id="UP000637002"/>
    </source>
</evidence>
<dbReference type="PANTHER" id="PTHR32494">
    <property type="entry name" value="ALLANTOATE DEIMINASE-RELATED"/>
    <property type="match status" value="1"/>
</dbReference>
<dbReference type="Proteomes" id="UP000637002">
    <property type="component" value="Unassembled WGS sequence"/>
</dbReference>
<dbReference type="GO" id="GO:0016813">
    <property type="term" value="F:hydrolase activity, acting on carbon-nitrogen (but not peptide) bonds, in linear amidines"/>
    <property type="evidence" value="ECO:0007669"/>
    <property type="project" value="InterPro"/>
</dbReference>
<feature type="binding site" evidence="3">
    <location>
        <position position="98"/>
    </location>
    <ligand>
        <name>Zn(2+)</name>
        <dbReference type="ChEBI" id="CHEBI:29105"/>
        <label>1</label>
    </ligand>
</feature>
<feature type="binding site" evidence="3">
    <location>
        <position position="87"/>
    </location>
    <ligand>
        <name>Zn(2+)</name>
        <dbReference type="ChEBI" id="CHEBI:29105"/>
        <label>1</label>
    </ligand>
</feature>
<gene>
    <name evidence="4" type="ORF">GCM10010994_23010</name>
</gene>
<protein>
    <submittedName>
        <fullName evidence="4">Zn-dependent hydrolase</fullName>
    </submittedName>
</protein>
<comment type="caution">
    <text evidence="4">The sequence shown here is derived from an EMBL/GenBank/DDBJ whole genome shotgun (WGS) entry which is preliminary data.</text>
</comment>
<accession>A0A916U842</accession>
<feature type="binding site" evidence="3">
    <location>
        <position position="133"/>
    </location>
    <ligand>
        <name>Zn(2+)</name>
        <dbReference type="ChEBI" id="CHEBI:29105"/>
        <label>2</label>
    </ligand>
</feature>
<dbReference type="NCBIfam" id="TIGR01879">
    <property type="entry name" value="hydantase"/>
    <property type="match status" value="1"/>
</dbReference>
<reference evidence="4" key="2">
    <citation type="submission" date="2020-09" db="EMBL/GenBank/DDBJ databases">
        <authorList>
            <person name="Sun Q."/>
            <person name="Zhou Y."/>
        </authorList>
    </citation>
    <scope>NUCLEOTIDE SEQUENCE</scope>
    <source>
        <strain evidence="4">CGMCC 1.12919</strain>
    </source>
</reference>